<keyword evidence="1" id="KW-0560">Oxidoreductase</keyword>
<evidence type="ECO:0000256" key="4">
    <source>
        <dbReference type="PIRSR" id="PIRSR000097-3"/>
    </source>
</evidence>
<dbReference type="InterPro" id="IPR020471">
    <property type="entry name" value="AKR"/>
</dbReference>
<evidence type="ECO:0000256" key="2">
    <source>
        <dbReference type="PIRSR" id="PIRSR000097-1"/>
    </source>
</evidence>
<protein>
    <submittedName>
        <fullName evidence="6">NADPH dependent aldo-ketoreductase</fullName>
    </submittedName>
</protein>
<dbReference type="InterPro" id="IPR018170">
    <property type="entry name" value="Aldo/ket_reductase_CS"/>
</dbReference>
<evidence type="ECO:0000256" key="1">
    <source>
        <dbReference type="ARBA" id="ARBA00023002"/>
    </source>
</evidence>
<dbReference type="VEuPathDB" id="FungiDB:YALI1_C353g"/>
<proteinExistence type="predicted"/>
<dbReference type="CDD" id="cd19071">
    <property type="entry name" value="AKR_AKR1-5-like"/>
    <property type="match status" value="1"/>
</dbReference>
<dbReference type="AlphaFoldDB" id="I1V8J8"/>
<feature type="binding site" evidence="3">
    <location>
        <position position="116"/>
    </location>
    <ligand>
        <name>substrate</name>
    </ligand>
</feature>
<evidence type="ECO:0000256" key="3">
    <source>
        <dbReference type="PIRSR" id="PIRSR000097-2"/>
    </source>
</evidence>
<dbReference type="PRINTS" id="PR00069">
    <property type="entry name" value="ALDKETRDTASE"/>
</dbReference>
<dbReference type="EMBL" id="JQ365660">
    <property type="protein sequence ID" value="AFI38946.1"/>
    <property type="molecule type" value="Genomic_DNA"/>
</dbReference>
<dbReference type="Pfam" id="PF00248">
    <property type="entry name" value="Aldo_ket_red"/>
    <property type="match status" value="1"/>
</dbReference>
<name>I1V8J8_YARLL</name>
<dbReference type="SUPFAM" id="SSF51430">
    <property type="entry name" value="NAD(P)-linked oxidoreductase"/>
    <property type="match status" value="1"/>
</dbReference>
<dbReference type="InterPro" id="IPR036812">
    <property type="entry name" value="NAD(P)_OxRdtase_dom_sf"/>
</dbReference>
<sequence>MASVSIPLRALSSGYNIPAIGLGVYQSADAETIVYEALKKGYRLVDTAQEYGNEAATCRGISKFLKETGTNRREVFYTTKLDDATGGYEGTMQLAEARLAEARKGGIDYIDLLLIHAPFSKSPYTETRLAAWKALTELVDGGAIRSIGVSNYGVKHLKEFWDADVKYKPVLNQVESSPWNVRQDIHDFCKSHNVIVEQYSPLCRGNRFKEPGVLKLADKYKKTPAQILIRWSLDKGMLPIPKTDNVDRLSPNLDVFDFNLTPQEVEDLQDLNSYTCYEWDPTVTK</sequence>
<evidence type="ECO:0000313" key="6">
    <source>
        <dbReference type="EMBL" id="AFI38946.1"/>
    </source>
</evidence>
<dbReference type="PANTHER" id="PTHR43827:SF13">
    <property type="entry name" value="ALDO_KETO REDUCTASE FAMILY PROTEIN"/>
    <property type="match status" value="1"/>
</dbReference>
<organism evidence="6">
    <name type="scientific">Yarrowia lipolytica</name>
    <name type="common">Candida lipolytica</name>
    <dbReference type="NCBI Taxonomy" id="4952"/>
    <lineage>
        <taxon>Eukaryota</taxon>
        <taxon>Fungi</taxon>
        <taxon>Dikarya</taxon>
        <taxon>Ascomycota</taxon>
        <taxon>Saccharomycotina</taxon>
        <taxon>Dipodascomycetes</taxon>
        <taxon>Dipodascales</taxon>
        <taxon>Dipodascales incertae sedis</taxon>
        <taxon>Yarrowia</taxon>
    </lineage>
</organism>
<accession>I1V8J8</accession>
<dbReference type="PIRSF" id="PIRSF000097">
    <property type="entry name" value="AKR"/>
    <property type="match status" value="1"/>
</dbReference>
<evidence type="ECO:0000259" key="5">
    <source>
        <dbReference type="Pfam" id="PF00248"/>
    </source>
</evidence>
<dbReference type="InterPro" id="IPR023210">
    <property type="entry name" value="NADP_OxRdtase_dom"/>
</dbReference>
<dbReference type="Gene3D" id="3.20.20.100">
    <property type="entry name" value="NADP-dependent oxidoreductase domain"/>
    <property type="match status" value="1"/>
</dbReference>
<feature type="active site" description="Proton donor" evidence="2">
    <location>
        <position position="51"/>
    </location>
</feature>
<dbReference type="PANTHER" id="PTHR43827">
    <property type="entry name" value="2,5-DIKETO-D-GLUCONIC ACID REDUCTASE"/>
    <property type="match status" value="1"/>
</dbReference>
<feature type="domain" description="NADP-dependent oxidoreductase" evidence="5">
    <location>
        <begin position="25"/>
        <end position="272"/>
    </location>
</feature>
<dbReference type="VEuPathDB" id="FungiDB:YALI0_C00319g"/>
<dbReference type="GO" id="GO:0016616">
    <property type="term" value="F:oxidoreductase activity, acting on the CH-OH group of donors, NAD or NADP as acceptor"/>
    <property type="evidence" value="ECO:0007669"/>
    <property type="project" value="UniProtKB-ARBA"/>
</dbReference>
<dbReference type="PROSITE" id="PS00062">
    <property type="entry name" value="ALDOKETO_REDUCTASE_2"/>
    <property type="match status" value="1"/>
</dbReference>
<feature type="site" description="Lowers pKa of active site Tyr" evidence="4">
    <location>
        <position position="80"/>
    </location>
</feature>
<dbReference type="FunFam" id="3.20.20.100:FF:000002">
    <property type="entry name" value="2,5-diketo-D-gluconic acid reductase A"/>
    <property type="match status" value="1"/>
</dbReference>
<reference evidence="6" key="1">
    <citation type="submission" date="2012-01" db="EMBL/GenBank/DDBJ databases">
        <title>Identification, cloning, and characterization of a novel ketoreductase from the Yarrowia lipolytica NCX 24.</title>
        <authorList>
            <person name="Ning C."/>
            <person name="Su E."/>
        </authorList>
    </citation>
    <scope>NUCLEOTIDE SEQUENCE</scope>
    <source>
        <strain evidence="6">NCX 24</strain>
    </source>
</reference>